<dbReference type="Gene3D" id="1.20.140.10">
    <property type="entry name" value="Butyryl-CoA Dehydrogenase, subunit A, domain 3"/>
    <property type="match status" value="1"/>
</dbReference>
<evidence type="ECO:0000256" key="1">
    <source>
        <dbReference type="ARBA" id="ARBA00022630"/>
    </source>
</evidence>
<gene>
    <name evidence="3" type="ORF">B1B_12712</name>
</gene>
<dbReference type="GO" id="GO:0003995">
    <property type="term" value="F:acyl-CoA dehydrogenase activity"/>
    <property type="evidence" value="ECO:0007669"/>
    <property type="project" value="TreeGrafter"/>
</dbReference>
<dbReference type="EMBL" id="AUZY01008346">
    <property type="protein sequence ID" value="EQD46206.1"/>
    <property type="molecule type" value="Genomic_DNA"/>
</dbReference>
<proteinExistence type="predicted"/>
<dbReference type="InterPro" id="IPR009075">
    <property type="entry name" value="AcylCo_DH/oxidase_C"/>
</dbReference>
<evidence type="ECO:0000313" key="3">
    <source>
        <dbReference type="EMBL" id="EQD46206.1"/>
    </source>
</evidence>
<dbReference type="Pfam" id="PF00441">
    <property type="entry name" value="Acyl-CoA_dh_1"/>
    <property type="match status" value="1"/>
</dbReference>
<reference evidence="3" key="2">
    <citation type="journal article" date="2014" name="ISME J.">
        <title>Microbial stratification in low pH oxic and suboxic macroscopic growths along an acid mine drainage.</title>
        <authorList>
            <person name="Mendez-Garcia C."/>
            <person name="Mesa V."/>
            <person name="Sprenger R.R."/>
            <person name="Richter M."/>
            <person name="Diez M.S."/>
            <person name="Solano J."/>
            <person name="Bargiela R."/>
            <person name="Golyshina O.V."/>
            <person name="Manteca A."/>
            <person name="Ramos J.L."/>
            <person name="Gallego J.R."/>
            <person name="Llorente I."/>
            <person name="Martins Dos Santos V.A."/>
            <person name="Jensen O.N."/>
            <person name="Pelaez A.I."/>
            <person name="Sanchez J."/>
            <person name="Ferrer M."/>
        </authorList>
    </citation>
    <scope>NUCLEOTIDE SEQUENCE</scope>
</reference>
<evidence type="ECO:0000259" key="2">
    <source>
        <dbReference type="Pfam" id="PF00441"/>
    </source>
</evidence>
<accession>T0ZDK9</accession>
<feature type="domain" description="Acyl-CoA dehydrogenase/oxidase C-terminal" evidence="2">
    <location>
        <begin position="2"/>
        <end position="140"/>
    </location>
</feature>
<name>T0ZDK9_9ZZZZ</name>
<sequence>YYIMTFFNISRIFVAAQGLGVAQGCLDRTLEILTNRKDDYRRMEEVNFTIAEMATRIEASRLLTYKAASYLFQFKPKPEITSMAKAYASETAVFCAEKALELTGLEGITGDLERYFRDAKILEIWEGTSEVEKLVISRFLTKEEKA</sequence>
<reference evidence="3" key="1">
    <citation type="submission" date="2013-08" db="EMBL/GenBank/DDBJ databases">
        <authorList>
            <person name="Mendez C."/>
            <person name="Richter M."/>
            <person name="Ferrer M."/>
            <person name="Sanchez J."/>
        </authorList>
    </citation>
    <scope>NUCLEOTIDE SEQUENCE</scope>
</reference>
<protein>
    <submittedName>
        <fullName evidence="3">Acyl-CoA dehydrogenase domain protein</fullName>
    </submittedName>
</protein>
<comment type="caution">
    <text evidence="3">The sequence shown here is derived from an EMBL/GenBank/DDBJ whole genome shotgun (WGS) entry which is preliminary data.</text>
</comment>
<dbReference type="InterPro" id="IPR036250">
    <property type="entry name" value="AcylCo_DH-like_C"/>
</dbReference>
<dbReference type="PANTHER" id="PTHR43884:SF12">
    <property type="entry name" value="ISOVALERYL-COA DEHYDROGENASE, MITOCHONDRIAL-RELATED"/>
    <property type="match status" value="1"/>
</dbReference>
<dbReference type="AlphaFoldDB" id="T0ZDK9"/>
<feature type="non-terminal residue" evidence="3">
    <location>
        <position position="1"/>
    </location>
</feature>
<organism evidence="3">
    <name type="scientific">mine drainage metagenome</name>
    <dbReference type="NCBI Taxonomy" id="410659"/>
    <lineage>
        <taxon>unclassified sequences</taxon>
        <taxon>metagenomes</taxon>
        <taxon>ecological metagenomes</taxon>
    </lineage>
</organism>
<keyword evidence="1" id="KW-0285">Flavoprotein</keyword>
<dbReference type="PANTHER" id="PTHR43884">
    <property type="entry name" value="ACYL-COA DEHYDROGENASE"/>
    <property type="match status" value="1"/>
</dbReference>
<dbReference type="SUPFAM" id="SSF47203">
    <property type="entry name" value="Acyl-CoA dehydrogenase C-terminal domain-like"/>
    <property type="match status" value="1"/>
</dbReference>